<dbReference type="Proteomes" id="UP000177939">
    <property type="component" value="Unassembled WGS sequence"/>
</dbReference>
<accession>A0A1F5TNF6</accession>
<dbReference type="InterPro" id="IPR029057">
    <property type="entry name" value="PRTase-like"/>
</dbReference>
<evidence type="ECO:0000313" key="2">
    <source>
        <dbReference type="Proteomes" id="UP000177939"/>
    </source>
</evidence>
<evidence type="ECO:0000313" key="1">
    <source>
        <dbReference type="EMBL" id="OGF40426.1"/>
    </source>
</evidence>
<dbReference type="Gene3D" id="3.40.50.2020">
    <property type="match status" value="1"/>
</dbReference>
<organism evidence="1 2">
    <name type="scientific">Candidatus Falkowbacteria bacterium RIFOXYC2_FULL_47_12</name>
    <dbReference type="NCBI Taxonomy" id="1798004"/>
    <lineage>
        <taxon>Bacteria</taxon>
        <taxon>Candidatus Falkowiibacteriota</taxon>
    </lineage>
</organism>
<dbReference type="AlphaFoldDB" id="A0A1F5TNF6"/>
<evidence type="ECO:0008006" key="3">
    <source>
        <dbReference type="Google" id="ProtNLM"/>
    </source>
</evidence>
<sequence length="70" mass="7691">MIRALEKIMEGGAKKVICAATHGLFLYNCLDRLRKRAAAVYASDSIVSDQTAVSIRAKLEALYAPMDTLF</sequence>
<proteinExistence type="predicted"/>
<dbReference type="EMBL" id="MFGL01000025">
    <property type="protein sequence ID" value="OGF40426.1"/>
    <property type="molecule type" value="Genomic_DNA"/>
</dbReference>
<protein>
    <recommendedName>
        <fullName evidence="3">Ribose-phosphate pyrophosphokinase N-terminal domain-containing protein</fullName>
    </recommendedName>
</protein>
<comment type="caution">
    <text evidence="1">The sequence shown here is derived from an EMBL/GenBank/DDBJ whole genome shotgun (WGS) entry which is preliminary data.</text>
</comment>
<reference evidence="1 2" key="1">
    <citation type="journal article" date="2016" name="Nat. Commun.">
        <title>Thousands of microbial genomes shed light on interconnected biogeochemical processes in an aquifer system.</title>
        <authorList>
            <person name="Anantharaman K."/>
            <person name="Brown C.T."/>
            <person name="Hug L.A."/>
            <person name="Sharon I."/>
            <person name="Castelle C.J."/>
            <person name="Probst A.J."/>
            <person name="Thomas B.C."/>
            <person name="Singh A."/>
            <person name="Wilkins M.J."/>
            <person name="Karaoz U."/>
            <person name="Brodie E.L."/>
            <person name="Williams K.H."/>
            <person name="Hubbard S.S."/>
            <person name="Banfield J.F."/>
        </authorList>
    </citation>
    <scope>NUCLEOTIDE SEQUENCE [LARGE SCALE GENOMIC DNA]</scope>
</reference>
<dbReference type="SUPFAM" id="SSF53271">
    <property type="entry name" value="PRTase-like"/>
    <property type="match status" value="1"/>
</dbReference>
<gene>
    <name evidence="1" type="ORF">A2477_02960</name>
</gene>
<name>A0A1F5TNF6_9BACT</name>